<organism evidence="1 2">
    <name type="scientific">Listeria monocytogenes</name>
    <dbReference type="NCBI Taxonomy" id="1639"/>
    <lineage>
        <taxon>Bacteria</taxon>
        <taxon>Bacillati</taxon>
        <taxon>Bacillota</taxon>
        <taxon>Bacilli</taxon>
        <taxon>Bacillales</taxon>
        <taxon>Listeriaceae</taxon>
        <taxon>Listeria</taxon>
    </lineage>
</organism>
<sequence>MGNKASLKVTNMVDKSLLKMAQESEKLQKTAWKQGAKLIADRLLANTPVWDGTKYTGGKGSYMQKHAKDNVVFSYNNQTGETLIGYSADVAWRMHFVNMGTMKQNGQHFIERTITETEADALRLVEEEIKRGLGL</sequence>
<evidence type="ECO:0000313" key="2">
    <source>
        <dbReference type="Proteomes" id="UP000403352"/>
    </source>
</evidence>
<evidence type="ECO:0000313" key="1">
    <source>
        <dbReference type="EMBL" id="EAD1186110.1"/>
    </source>
</evidence>
<reference evidence="1 2" key="1">
    <citation type="submission" date="2018-06" db="EMBL/GenBank/DDBJ databases">
        <authorList>
            <consortium name="GenomeTrakr: Next Generation Sequencing Network for Food Pathogen Tracability"/>
        </authorList>
    </citation>
    <scope>NUCLEOTIDE SEQUENCE [LARGE SCALE GENOMIC DNA]</scope>
    <source>
        <strain evidence="1 2">FDA00008584</strain>
    </source>
</reference>
<dbReference type="EMBL" id="AAALRN010000007">
    <property type="protein sequence ID" value="EAD1186110.1"/>
    <property type="molecule type" value="Genomic_DNA"/>
</dbReference>
<name>A0A823DKJ0_LISMN</name>
<protein>
    <submittedName>
        <fullName evidence="1">Phage tail protein</fullName>
    </submittedName>
</protein>
<accession>A0A823DKJ0</accession>
<proteinExistence type="predicted"/>
<comment type="caution">
    <text evidence="1">The sequence shown here is derived from an EMBL/GenBank/DDBJ whole genome shotgun (WGS) entry which is preliminary data.</text>
</comment>
<dbReference type="Proteomes" id="UP000403352">
    <property type="component" value="Unassembled WGS sequence"/>
</dbReference>
<dbReference type="AlphaFoldDB" id="A0A823DKJ0"/>
<dbReference type="NCBIfam" id="TIGR01725">
    <property type="entry name" value="phge_HK97_gp10"/>
    <property type="match status" value="1"/>
</dbReference>
<gene>
    <name evidence="1" type="ORF">QD52_13565</name>
</gene>
<dbReference type="InterPro" id="IPR010064">
    <property type="entry name" value="HK97-gp10_tail"/>
</dbReference>